<keyword evidence="2 3" id="KW-1015">Disulfide bond</keyword>
<feature type="disulfide bond" evidence="3">
    <location>
        <begin position="148"/>
        <end position="158"/>
    </location>
</feature>
<evidence type="ECO:0000313" key="6">
    <source>
        <dbReference type="EMBL" id="CAF1199207.1"/>
    </source>
</evidence>
<comment type="caution">
    <text evidence="3">Lacks conserved residue(s) required for the propagation of feature annotation.</text>
</comment>
<reference evidence="6" key="1">
    <citation type="submission" date="2021-02" db="EMBL/GenBank/DDBJ databases">
        <authorList>
            <person name="Nowell W R."/>
        </authorList>
    </citation>
    <scope>NUCLEOTIDE SEQUENCE</scope>
</reference>
<dbReference type="PROSITE" id="PS01186">
    <property type="entry name" value="EGF_2"/>
    <property type="match status" value="1"/>
</dbReference>
<dbReference type="GO" id="GO:0005102">
    <property type="term" value="F:signaling receptor binding"/>
    <property type="evidence" value="ECO:0007669"/>
    <property type="project" value="TreeGrafter"/>
</dbReference>
<dbReference type="PROSITE" id="PS00022">
    <property type="entry name" value="EGF_1"/>
    <property type="match status" value="1"/>
</dbReference>
<dbReference type="PROSITE" id="PS50026">
    <property type="entry name" value="EGF_3"/>
    <property type="match status" value="1"/>
</dbReference>
<dbReference type="Proteomes" id="UP000663852">
    <property type="component" value="Unassembled WGS sequence"/>
</dbReference>
<sequence>MYSRLLLFLIVQVFFLLIPISSIQVGSINDAILSAPLATVIPVNDSCDKCICLMLLVFDVLGVNCLWNRTCALFYNYSSTYSIDQKSNSSFHFLSLPQELEQSTYASTESSIMIPCNFTCQNNSTCSMLGICAWANQWSGAQCEIPICSPSCENSEVCVLPGVCQCKYGWSGSYCQSVKTVLWTFDNTLNDTSGQFMGSGRYSPTYTSDVDGYDLALSLNGTRNQCVVVNPYLNMSYFSFTWQFWIFPTIPMTRDTMFIGQCAQAIRDRCFIIMTRTTVM</sequence>
<feature type="disulfide bond" evidence="3">
    <location>
        <begin position="166"/>
        <end position="175"/>
    </location>
</feature>
<dbReference type="GO" id="GO:0009986">
    <property type="term" value="C:cell surface"/>
    <property type="evidence" value="ECO:0007669"/>
    <property type="project" value="TreeGrafter"/>
</dbReference>
<dbReference type="EMBL" id="CAJNOR010008079">
    <property type="protein sequence ID" value="CAF1628223.1"/>
    <property type="molecule type" value="Genomic_DNA"/>
</dbReference>
<organism evidence="6 9">
    <name type="scientific">Adineta ricciae</name>
    <name type="common">Rotifer</name>
    <dbReference type="NCBI Taxonomy" id="249248"/>
    <lineage>
        <taxon>Eukaryota</taxon>
        <taxon>Metazoa</taxon>
        <taxon>Spiralia</taxon>
        <taxon>Gnathifera</taxon>
        <taxon>Rotifera</taxon>
        <taxon>Eurotatoria</taxon>
        <taxon>Bdelloidea</taxon>
        <taxon>Adinetida</taxon>
        <taxon>Adinetidae</taxon>
        <taxon>Adineta</taxon>
    </lineage>
</organism>
<evidence type="ECO:0000256" key="1">
    <source>
        <dbReference type="ARBA" id="ARBA00022729"/>
    </source>
</evidence>
<evidence type="ECO:0000313" key="8">
    <source>
        <dbReference type="Proteomes" id="UP000663828"/>
    </source>
</evidence>
<dbReference type="PANTHER" id="PTHR14949:SF54">
    <property type="entry name" value="VWFD DOMAIN-CONTAINING PROTEIN"/>
    <property type="match status" value="1"/>
</dbReference>
<evidence type="ECO:0000313" key="9">
    <source>
        <dbReference type="Proteomes" id="UP000663852"/>
    </source>
</evidence>
<dbReference type="PANTHER" id="PTHR14949">
    <property type="entry name" value="EGF-LIKE-DOMAIN, MULTIPLE 7, 8"/>
    <property type="match status" value="1"/>
</dbReference>
<proteinExistence type="predicted"/>
<keyword evidence="3" id="KW-0245">EGF-like domain</keyword>
<feature type="signal peptide" evidence="4">
    <location>
        <begin position="1"/>
        <end position="22"/>
    </location>
</feature>
<comment type="caution">
    <text evidence="6">The sequence shown here is derived from an EMBL/GenBank/DDBJ whole genome shotgun (WGS) entry which is preliminary data.</text>
</comment>
<feature type="chain" id="PRO_5035603531" description="EGF-like domain-containing protein" evidence="4">
    <location>
        <begin position="23"/>
        <end position="280"/>
    </location>
</feature>
<dbReference type="InterPro" id="IPR050969">
    <property type="entry name" value="Dev_Signal_Modulators"/>
</dbReference>
<protein>
    <recommendedName>
        <fullName evidence="5">EGF-like domain-containing protein</fullName>
    </recommendedName>
</protein>
<dbReference type="EMBL" id="CAJNOJ010000147">
    <property type="protein sequence ID" value="CAF1199207.1"/>
    <property type="molecule type" value="Genomic_DNA"/>
</dbReference>
<name>A0A814WJ82_ADIRI</name>
<keyword evidence="1 4" id="KW-0732">Signal</keyword>
<evidence type="ECO:0000256" key="4">
    <source>
        <dbReference type="SAM" id="SignalP"/>
    </source>
</evidence>
<accession>A0A814WJ82</accession>
<evidence type="ECO:0000256" key="2">
    <source>
        <dbReference type="ARBA" id="ARBA00023157"/>
    </source>
</evidence>
<dbReference type="Proteomes" id="UP000663828">
    <property type="component" value="Unassembled WGS sequence"/>
</dbReference>
<dbReference type="Gene3D" id="2.10.25.10">
    <property type="entry name" value="Laminin"/>
    <property type="match status" value="1"/>
</dbReference>
<evidence type="ECO:0000259" key="5">
    <source>
        <dbReference type="PROSITE" id="PS50026"/>
    </source>
</evidence>
<dbReference type="OrthoDB" id="10045365at2759"/>
<evidence type="ECO:0000256" key="3">
    <source>
        <dbReference type="PROSITE-ProRule" id="PRU00076"/>
    </source>
</evidence>
<gene>
    <name evidence="6" type="ORF">EDS130_LOCUS25263</name>
    <name evidence="7" type="ORF">XAT740_LOCUS51207</name>
</gene>
<dbReference type="InterPro" id="IPR000742">
    <property type="entry name" value="EGF"/>
</dbReference>
<dbReference type="GO" id="GO:0005576">
    <property type="term" value="C:extracellular region"/>
    <property type="evidence" value="ECO:0007669"/>
    <property type="project" value="TreeGrafter"/>
</dbReference>
<evidence type="ECO:0000313" key="7">
    <source>
        <dbReference type="EMBL" id="CAF1628223.1"/>
    </source>
</evidence>
<dbReference type="AlphaFoldDB" id="A0A814WJ82"/>
<feature type="domain" description="EGF-like" evidence="5">
    <location>
        <begin position="144"/>
        <end position="176"/>
    </location>
</feature>
<keyword evidence="8" id="KW-1185">Reference proteome</keyword>